<sequence>MSLEGSTTAALAVPSKKARRTGRNPLARLVSEMTRSVEGFIGLLLVLAVLAFSLIGPLIMGTDVSGDASRAWEGPSAQHWLGLEGSGKDTFHLLVIGGGTVLMVGFLAAAITTVIAVAIGALAGYVGGRLDAALLQLTDIVMTIPQIVLLAVVGAFYKLDSPALLAVIIGVLTWPVLMRSIRAQVLSLKEREFVEAAQLLDVGWFRIVFGEIVPNMASYILINFIIAVTNAIYAMVGLYLLGLAPQRGTNWGIMINDAWTKGAMFNPDAMPYIVAPVVMIVLLQLGLILLTRTLEEILNPRLRER</sequence>
<protein>
    <submittedName>
        <fullName evidence="9">Peptide ABC transporter permease</fullName>
    </submittedName>
</protein>
<keyword evidence="6 7" id="KW-0472">Membrane</keyword>
<comment type="subcellular location">
    <subcellularLocation>
        <location evidence="1 7">Cell membrane</location>
        <topology evidence="1 7">Multi-pass membrane protein</topology>
    </subcellularLocation>
</comment>
<feature type="transmembrane region" description="Helical" evidence="7">
    <location>
        <begin position="219"/>
        <end position="241"/>
    </location>
</feature>
<dbReference type="GO" id="GO:0071916">
    <property type="term" value="F:dipeptide transmembrane transporter activity"/>
    <property type="evidence" value="ECO:0007669"/>
    <property type="project" value="TreeGrafter"/>
</dbReference>
<evidence type="ECO:0000256" key="5">
    <source>
        <dbReference type="ARBA" id="ARBA00022989"/>
    </source>
</evidence>
<dbReference type="AlphaFoldDB" id="Z9JQM0"/>
<dbReference type="PROSITE" id="PS50928">
    <property type="entry name" value="ABC_TM1"/>
    <property type="match status" value="1"/>
</dbReference>
<name>Z9JQM0_9MICO</name>
<dbReference type="PATRIC" id="fig|396014.3.peg.3127"/>
<evidence type="ECO:0000256" key="4">
    <source>
        <dbReference type="ARBA" id="ARBA00022692"/>
    </source>
</evidence>
<dbReference type="InterPro" id="IPR050366">
    <property type="entry name" value="BP-dependent_transpt_permease"/>
</dbReference>
<keyword evidence="4 7" id="KW-0812">Transmembrane</keyword>
<gene>
    <name evidence="9" type="ORF">BF93_08125</name>
</gene>
<evidence type="ECO:0000256" key="7">
    <source>
        <dbReference type="RuleBase" id="RU363032"/>
    </source>
</evidence>
<dbReference type="EMBL" id="JDYK01000020">
    <property type="protein sequence ID" value="EWS80012.1"/>
    <property type="molecule type" value="Genomic_DNA"/>
</dbReference>
<accession>Z9JQM0</accession>
<evidence type="ECO:0000256" key="2">
    <source>
        <dbReference type="ARBA" id="ARBA00022448"/>
    </source>
</evidence>
<evidence type="ECO:0000313" key="10">
    <source>
        <dbReference type="Proteomes" id="UP000023067"/>
    </source>
</evidence>
<keyword evidence="10" id="KW-1185">Reference proteome</keyword>
<evidence type="ECO:0000313" key="9">
    <source>
        <dbReference type="EMBL" id="EWS80012.1"/>
    </source>
</evidence>
<feature type="domain" description="ABC transmembrane type-1" evidence="8">
    <location>
        <begin position="102"/>
        <end position="291"/>
    </location>
</feature>
<keyword evidence="3" id="KW-1003">Cell membrane</keyword>
<feature type="transmembrane region" description="Helical" evidence="7">
    <location>
        <begin position="133"/>
        <end position="157"/>
    </location>
</feature>
<feature type="transmembrane region" description="Helical" evidence="7">
    <location>
        <begin position="163"/>
        <end position="181"/>
    </location>
</feature>
<feature type="transmembrane region" description="Helical" evidence="7">
    <location>
        <begin position="40"/>
        <end position="60"/>
    </location>
</feature>
<dbReference type="Proteomes" id="UP000023067">
    <property type="component" value="Unassembled WGS sequence"/>
</dbReference>
<proteinExistence type="inferred from homology"/>
<dbReference type="eggNOG" id="COG1173">
    <property type="taxonomic scope" value="Bacteria"/>
</dbReference>
<organism evidence="9 10">
    <name type="scientific">Brachybacterium phenoliresistens</name>
    <dbReference type="NCBI Taxonomy" id="396014"/>
    <lineage>
        <taxon>Bacteria</taxon>
        <taxon>Bacillati</taxon>
        <taxon>Actinomycetota</taxon>
        <taxon>Actinomycetes</taxon>
        <taxon>Micrococcales</taxon>
        <taxon>Dermabacteraceae</taxon>
        <taxon>Brachybacterium</taxon>
    </lineage>
</organism>
<evidence type="ECO:0000256" key="6">
    <source>
        <dbReference type="ARBA" id="ARBA00023136"/>
    </source>
</evidence>
<keyword evidence="5 7" id="KW-1133">Transmembrane helix</keyword>
<dbReference type="CDD" id="cd06261">
    <property type="entry name" value="TM_PBP2"/>
    <property type="match status" value="1"/>
</dbReference>
<dbReference type="HOGENOM" id="CLU_028518_8_0_11"/>
<keyword evidence="2 7" id="KW-0813">Transport</keyword>
<evidence type="ECO:0000259" key="8">
    <source>
        <dbReference type="PROSITE" id="PS50928"/>
    </source>
</evidence>
<comment type="similarity">
    <text evidence="7">Belongs to the binding-protein-dependent transport system permease family.</text>
</comment>
<dbReference type="RefSeq" id="WP_084148618.1">
    <property type="nucleotide sequence ID" value="NZ_BAAAOW010000015.1"/>
</dbReference>
<dbReference type="Gene3D" id="1.10.3720.10">
    <property type="entry name" value="MetI-like"/>
    <property type="match status" value="1"/>
</dbReference>
<comment type="caution">
    <text evidence="9">The sequence shown here is derived from an EMBL/GenBank/DDBJ whole genome shotgun (WGS) entry which is preliminary data.</text>
</comment>
<dbReference type="PANTHER" id="PTHR43386">
    <property type="entry name" value="OLIGOPEPTIDE TRANSPORT SYSTEM PERMEASE PROTEIN APPC"/>
    <property type="match status" value="1"/>
</dbReference>
<evidence type="ECO:0000256" key="1">
    <source>
        <dbReference type="ARBA" id="ARBA00004651"/>
    </source>
</evidence>
<evidence type="ECO:0000256" key="3">
    <source>
        <dbReference type="ARBA" id="ARBA00022475"/>
    </source>
</evidence>
<dbReference type="GO" id="GO:0005886">
    <property type="term" value="C:plasma membrane"/>
    <property type="evidence" value="ECO:0007669"/>
    <property type="project" value="UniProtKB-SubCell"/>
</dbReference>
<reference evidence="9 10" key="1">
    <citation type="submission" date="2014-02" db="EMBL/GenBank/DDBJ databases">
        <title>Genome sequence of Brachybacterium phenoliresistens strain W13A50.</title>
        <authorList>
            <person name="Wang X."/>
        </authorList>
    </citation>
    <scope>NUCLEOTIDE SEQUENCE [LARGE SCALE GENOMIC DNA]</scope>
    <source>
        <strain evidence="9 10">W13A50</strain>
    </source>
</reference>
<feature type="transmembrane region" description="Helical" evidence="7">
    <location>
        <begin position="93"/>
        <end position="126"/>
    </location>
</feature>
<dbReference type="InterPro" id="IPR000515">
    <property type="entry name" value="MetI-like"/>
</dbReference>
<dbReference type="InterPro" id="IPR035906">
    <property type="entry name" value="MetI-like_sf"/>
</dbReference>
<dbReference type="PANTHER" id="PTHR43386:SF1">
    <property type="entry name" value="D,D-DIPEPTIDE TRANSPORT SYSTEM PERMEASE PROTEIN DDPC-RELATED"/>
    <property type="match status" value="1"/>
</dbReference>
<dbReference type="Pfam" id="PF00528">
    <property type="entry name" value="BPD_transp_1"/>
    <property type="match status" value="1"/>
</dbReference>
<dbReference type="STRING" id="396014.BF93_08125"/>
<feature type="transmembrane region" description="Helical" evidence="7">
    <location>
        <begin position="269"/>
        <end position="291"/>
    </location>
</feature>
<dbReference type="SUPFAM" id="SSF161098">
    <property type="entry name" value="MetI-like"/>
    <property type="match status" value="1"/>
</dbReference>